<dbReference type="Pfam" id="PF03401">
    <property type="entry name" value="TctC"/>
    <property type="match status" value="1"/>
</dbReference>
<accession>K2MB76</accession>
<keyword evidence="4" id="KW-1185">Reference proteome</keyword>
<dbReference type="RefSeq" id="WP_008596073.1">
    <property type="nucleotide sequence ID" value="NZ_AMRM01000007.1"/>
</dbReference>
<dbReference type="Gene3D" id="3.40.190.150">
    <property type="entry name" value="Bordetella uptake gene, domain 1"/>
    <property type="match status" value="1"/>
</dbReference>
<feature type="signal peptide" evidence="2">
    <location>
        <begin position="1"/>
        <end position="22"/>
    </location>
</feature>
<gene>
    <name evidence="3" type="ORF">NA2_07989</name>
</gene>
<dbReference type="Gene3D" id="3.40.190.10">
    <property type="entry name" value="Periplasmic binding protein-like II"/>
    <property type="match status" value="1"/>
</dbReference>
<dbReference type="OrthoDB" id="7243230at2"/>
<evidence type="ECO:0000256" key="1">
    <source>
        <dbReference type="ARBA" id="ARBA00006987"/>
    </source>
</evidence>
<sequence length="317" mass="33887">MRPSIFVLILCAISAAVAPARAEFPVKPIKLIIPFGAGGGSDGFARVIQAAIEKHELLPMPLVVVNADGASGAVGTRQVLAANPDGYTILQIHQEMFAASVSGRVEYGPDDLEPIIQAARSCEFLAVHKSSSFADLQQLLDYAKDNPGKLKQAGDIGSSSHFLSAKLMSLSGVRWAIVPTGGTSKRFASLLGGFTDLALMSSPWLERGKNDLRPLAALGEERFPEAPDLPTATELGFDVSGCLIRRYWAPKGTPREVVDTIADAIEAAMTTDEVKAHLANSREESSVLRGEKLKEAISAEYQEYVEVLPLVKETSGK</sequence>
<evidence type="ECO:0000256" key="2">
    <source>
        <dbReference type="SAM" id="SignalP"/>
    </source>
</evidence>
<evidence type="ECO:0000313" key="3">
    <source>
        <dbReference type="EMBL" id="EKF19416.1"/>
    </source>
</evidence>
<dbReference type="InterPro" id="IPR005064">
    <property type="entry name" value="BUG"/>
</dbReference>
<dbReference type="CDD" id="cd07012">
    <property type="entry name" value="PBP2_Bug_TTT"/>
    <property type="match status" value="1"/>
</dbReference>
<dbReference type="PATRIC" id="fig|391937.3.peg.1642"/>
<name>K2MB76_9HYPH</name>
<proteinExistence type="inferred from homology"/>
<dbReference type="eggNOG" id="COG3181">
    <property type="taxonomic scope" value="Bacteria"/>
</dbReference>
<dbReference type="PANTHER" id="PTHR42928">
    <property type="entry name" value="TRICARBOXYLATE-BINDING PROTEIN"/>
    <property type="match status" value="1"/>
</dbReference>
<protein>
    <recommendedName>
        <fullName evidence="5">Tripartite tricarboxylate transporter substrate binding protein</fullName>
    </recommendedName>
</protein>
<dbReference type="AlphaFoldDB" id="K2MB76"/>
<dbReference type="PANTHER" id="PTHR42928:SF5">
    <property type="entry name" value="BLR1237 PROTEIN"/>
    <property type="match status" value="1"/>
</dbReference>
<comment type="caution">
    <text evidence="3">The sequence shown here is derived from an EMBL/GenBank/DDBJ whole genome shotgun (WGS) entry which is preliminary data.</text>
</comment>
<organism evidence="3 4">
    <name type="scientific">Nitratireductor pacificus pht-3B</name>
    <dbReference type="NCBI Taxonomy" id="391937"/>
    <lineage>
        <taxon>Bacteria</taxon>
        <taxon>Pseudomonadati</taxon>
        <taxon>Pseudomonadota</taxon>
        <taxon>Alphaproteobacteria</taxon>
        <taxon>Hyphomicrobiales</taxon>
        <taxon>Phyllobacteriaceae</taxon>
        <taxon>Nitratireductor</taxon>
    </lineage>
</organism>
<dbReference type="EMBL" id="AMRM01000007">
    <property type="protein sequence ID" value="EKF19416.1"/>
    <property type="molecule type" value="Genomic_DNA"/>
</dbReference>
<dbReference type="STRING" id="391937.NA2_07989"/>
<dbReference type="Proteomes" id="UP000006786">
    <property type="component" value="Unassembled WGS sequence"/>
</dbReference>
<comment type="similarity">
    <text evidence="1">Belongs to the UPF0065 (bug) family.</text>
</comment>
<evidence type="ECO:0000313" key="4">
    <source>
        <dbReference type="Proteomes" id="UP000006786"/>
    </source>
</evidence>
<evidence type="ECO:0008006" key="5">
    <source>
        <dbReference type="Google" id="ProtNLM"/>
    </source>
</evidence>
<feature type="chain" id="PRO_5003861112" description="Tripartite tricarboxylate transporter substrate binding protein" evidence="2">
    <location>
        <begin position="23"/>
        <end position="317"/>
    </location>
</feature>
<reference evidence="3 4" key="1">
    <citation type="journal article" date="2012" name="J. Bacteriol.">
        <title>Genome Sequence of Nitratireductor pacificus Type Strain pht-3B.</title>
        <authorList>
            <person name="Lai Q."/>
            <person name="Li G."/>
            <person name="Shao Z."/>
        </authorList>
    </citation>
    <scope>NUCLEOTIDE SEQUENCE [LARGE SCALE GENOMIC DNA]</scope>
    <source>
        <strain evidence="4">pht-3B</strain>
    </source>
</reference>
<keyword evidence="2" id="KW-0732">Signal</keyword>
<dbReference type="InterPro" id="IPR042100">
    <property type="entry name" value="Bug_dom1"/>
</dbReference>
<dbReference type="PIRSF" id="PIRSF017082">
    <property type="entry name" value="YflP"/>
    <property type="match status" value="1"/>
</dbReference>